<feature type="domain" description="Helicase C-terminal" evidence="10">
    <location>
        <begin position="234"/>
        <end position="378"/>
    </location>
</feature>
<keyword evidence="4 7" id="KW-0067">ATP-binding</keyword>
<reference evidence="12 13" key="1">
    <citation type="submission" date="2016-11" db="EMBL/GenBank/DDBJ databases">
        <authorList>
            <person name="Varghese N."/>
            <person name="Submissions S."/>
        </authorList>
    </citation>
    <scope>NUCLEOTIDE SEQUENCE [LARGE SCALE GENOMIC DNA]</scope>
    <source>
        <strain evidence="12 13">DSM 19027</strain>
    </source>
</reference>
<dbReference type="Pfam" id="PF00270">
    <property type="entry name" value="DEAD"/>
    <property type="match status" value="1"/>
</dbReference>
<feature type="region of interest" description="Disordered" evidence="8">
    <location>
        <begin position="491"/>
        <end position="511"/>
    </location>
</feature>
<dbReference type="SMART" id="SM00487">
    <property type="entry name" value="DEXDc"/>
    <property type="match status" value="1"/>
</dbReference>
<evidence type="ECO:0000256" key="2">
    <source>
        <dbReference type="ARBA" id="ARBA00022801"/>
    </source>
</evidence>
<evidence type="ECO:0000256" key="8">
    <source>
        <dbReference type="SAM" id="MobiDB-lite"/>
    </source>
</evidence>
<accession>A0A1M6CGV7</accession>
<comment type="similarity">
    <text evidence="5 7">Belongs to the DEAD box helicase family.</text>
</comment>
<feature type="compositionally biased region" description="Basic and acidic residues" evidence="8">
    <location>
        <begin position="390"/>
        <end position="399"/>
    </location>
</feature>
<dbReference type="Proteomes" id="UP000324781">
    <property type="component" value="Unassembled WGS sequence"/>
</dbReference>
<dbReference type="Gene3D" id="3.40.50.300">
    <property type="entry name" value="P-loop containing nucleotide triphosphate hydrolases"/>
    <property type="match status" value="2"/>
</dbReference>
<feature type="compositionally biased region" description="Basic residues" evidence="8">
    <location>
        <begin position="406"/>
        <end position="426"/>
    </location>
</feature>
<evidence type="ECO:0000256" key="7">
    <source>
        <dbReference type="RuleBase" id="RU000492"/>
    </source>
</evidence>
<evidence type="ECO:0000256" key="5">
    <source>
        <dbReference type="ARBA" id="ARBA00038437"/>
    </source>
</evidence>
<keyword evidence="1 7" id="KW-0547">Nucleotide-binding</keyword>
<dbReference type="SUPFAM" id="SSF52540">
    <property type="entry name" value="P-loop containing nucleoside triphosphate hydrolases"/>
    <property type="match status" value="1"/>
</dbReference>
<feature type="domain" description="DEAD-box RNA helicase Q" evidence="11">
    <location>
        <begin position="6"/>
        <end position="34"/>
    </location>
</feature>
<name>A0A1M6CGV7_9FIRM</name>
<dbReference type="PROSITE" id="PS00039">
    <property type="entry name" value="DEAD_ATP_HELICASE"/>
    <property type="match status" value="1"/>
</dbReference>
<dbReference type="PROSITE" id="PS51192">
    <property type="entry name" value="HELICASE_ATP_BIND_1"/>
    <property type="match status" value="1"/>
</dbReference>
<keyword evidence="3 7" id="KW-0347">Helicase</keyword>
<dbReference type="InterPro" id="IPR000629">
    <property type="entry name" value="RNA-helicase_DEAD-box_CS"/>
</dbReference>
<proteinExistence type="inferred from homology"/>
<dbReference type="SMART" id="SM00490">
    <property type="entry name" value="HELICc"/>
    <property type="match status" value="1"/>
</dbReference>
<protein>
    <submittedName>
        <fullName evidence="12">ATP-dependent RNA helicase DbpA</fullName>
    </submittedName>
</protein>
<dbReference type="PROSITE" id="PS51195">
    <property type="entry name" value="Q_MOTIF"/>
    <property type="match status" value="1"/>
</dbReference>
<dbReference type="InterPro" id="IPR050079">
    <property type="entry name" value="DEAD_box_RNA_helicase"/>
</dbReference>
<dbReference type="GO" id="GO:0005524">
    <property type="term" value="F:ATP binding"/>
    <property type="evidence" value="ECO:0007669"/>
    <property type="project" value="UniProtKB-KW"/>
</dbReference>
<dbReference type="InterPro" id="IPR014001">
    <property type="entry name" value="Helicase_ATP-bd"/>
</dbReference>
<evidence type="ECO:0000256" key="4">
    <source>
        <dbReference type="ARBA" id="ARBA00022840"/>
    </source>
</evidence>
<organism evidence="12 13">
    <name type="scientific">Thermoclostridium caenicola</name>
    <dbReference type="NCBI Taxonomy" id="659425"/>
    <lineage>
        <taxon>Bacteria</taxon>
        <taxon>Bacillati</taxon>
        <taxon>Bacillota</taxon>
        <taxon>Clostridia</taxon>
        <taxon>Eubacteriales</taxon>
        <taxon>Oscillospiraceae</taxon>
        <taxon>Thermoclostridium</taxon>
    </lineage>
</organism>
<dbReference type="InterPro" id="IPR014014">
    <property type="entry name" value="RNA_helicase_DEAD_Q_motif"/>
</dbReference>
<feature type="region of interest" description="Disordered" evidence="8">
    <location>
        <begin position="390"/>
        <end position="467"/>
    </location>
</feature>
<evidence type="ECO:0000256" key="6">
    <source>
        <dbReference type="PROSITE-ProRule" id="PRU00552"/>
    </source>
</evidence>
<dbReference type="CDD" id="cd18787">
    <property type="entry name" value="SF2_C_DEAD"/>
    <property type="match status" value="1"/>
</dbReference>
<sequence>MRNMTGSFVDLGISPPILKAIEEMGYTAPTEIQSKAIPHILNRQDLIVRAKTGSGKTAVFGVSLLQLTDADAPGPQALILTPTRELAVQVDNDLKQLGRHLKHKTTVVYGKHSMNAEVQAIRKGVTILTGTPGRVYDHIEHGNLDTGNIRFLVLDEADRMLDMGFIGQVESIIRTLPRDRVTLLFSATIPPEIERICARYMKNPMTVEIESPTKTVDTIRQCYYRVQPNEKLTRLNQLLLLMRPESCMIFCNTKKAVDQVTRFLNKKGYGAQALHGDIPQGRRLATMQQFKKGGFHLLVATDVAARGIHVDDLSLVINYDVPNEKDNYVHRIGRTGRAGHDGQAVSLVTTDDIMTLYEIEEHIGTQIDEAEWPDDAELEKHSAEIEQWIRDHSLNEKQKAGAAKAGKTRTRRSREKTSRLHPSKAKTAREKRPAHKSPEKRASAVGHGSSGTKPARTRDGHVSGSKPAGRIRIVHTSDKAKPVYVAAKPTVIHTSGQEKPECGAKPGNDGKKSLFKALFSRLFSKWSK</sequence>
<evidence type="ECO:0000256" key="3">
    <source>
        <dbReference type="ARBA" id="ARBA00022806"/>
    </source>
</evidence>
<feature type="short sequence motif" description="Q motif" evidence="6">
    <location>
        <begin position="6"/>
        <end position="34"/>
    </location>
</feature>
<evidence type="ECO:0000259" key="10">
    <source>
        <dbReference type="PROSITE" id="PS51194"/>
    </source>
</evidence>
<dbReference type="AlphaFoldDB" id="A0A1M6CGV7"/>
<feature type="compositionally biased region" description="Basic and acidic residues" evidence="8">
    <location>
        <begin position="427"/>
        <end position="442"/>
    </location>
</feature>
<dbReference type="GO" id="GO:0016787">
    <property type="term" value="F:hydrolase activity"/>
    <property type="evidence" value="ECO:0007669"/>
    <property type="project" value="UniProtKB-KW"/>
</dbReference>
<evidence type="ECO:0000313" key="12">
    <source>
        <dbReference type="EMBL" id="SHI60216.1"/>
    </source>
</evidence>
<keyword evidence="2 7" id="KW-0378">Hydrolase</keyword>
<dbReference type="GO" id="GO:0005829">
    <property type="term" value="C:cytosol"/>
    <property type="evidence" value="ECO:0007669"/>
    <property type="project" value="TreeGrafter"/>
</dbReference>
<dbReference type="InterPro" id="IPR027417">
    <property type="entry name" value="P-loop_NTPase"/>
</dbReference>
<feature type="domain" description="Helicase ATP-binding" evidence="9">
    <location>
        <begin position="37"/>
        <end position="207"/>
    </location>
</feature>
<evidence type="ECO:0000259" key="9">
    <source>
        <dbReference type="PROSITE" id="PS51192"/>
    </source>
</evidence>
<evidence type="ECO:0000313" key="13">
    <source>
        <dbReference type="Proteomes" id="UP000324781"/>
    </source>
</evidence>
<feature type="compositionally biased region" description="Basic and acidic residues" evidence="8">
    <location>
        <begin position="496"/>
        <end position="511"/>
    </location>
</feature>
<dbReference type="InterPro" id="IPR001650">
    <property type="entry name" value="Helicase_C-like"/>
</dbReference>
<dbReference type="GO" id="GO:0003676">
    <property type="term" value="F:nucleic acid binding"/>
    <property type="evidence" value="ECO:0007669"/>
    <property type="project" value="InterPro"/>
</dbReference>
<gene>
    <name evidence="12" type="ORF">SAMN05444373_100518</name>
</gene>
<dbReference type="GO" id="GO:0003724">
    <property type="term" value="F:RNA helicase activity"/>
    <property type="evidence" value="ECO:0007669"/>
    <property type="project" value="InterPro"/>
</dbReference>
<dbReference type="InterPro" id="IPR011545">
    <property type="entry name" value="DEAD/DEAH_box_helicase_dom"/>
</dbReference>
<dbReference type="PROSITE" id="PS51194">
    <property type="entry name" value="HELICASE_CTER"/>
    <property type="match status" value="1"/>
</dbReference>
<dbReference type="PANTHER" id="PTHR47959">
    <property type="entry name" value="ATP-DEPENDENT RNA HELICASE RHLE-RELATED"/>
    <property type="match status" value="1"/>
</dbReference>
<dbReference type="EMBL" id="FQZP01000005">
    <property type="protein sequence ID" value="SHI60216.1"/>
    <property type="molecule type" value="Genomic_DNA"/>
</dbReference>
<keyword evidence="13" id="KW-1185">Reference proteome</keyword>
<dbReference type="Pfam" id="PF00271">
    <property type="entry name" value="Helicase_C"/>
    <property type="match status" value="1"/>
</dbReference>
<dbReference type="PANTHER" id="PTHR47959:SF1">
    <property type="entry name" value="ATP-DEPENDENT RNA HELICASE DBPA"/>
    <property type="match status" value="1"/>
</dbReference>
<dbReference type="InterPro" id="IPR044742">
    <property type="entry name" value="DEAD/DEAH_RhlB"/>
</dbReference>
<evidence type="ECO:0000259" key="11">
    <source>
        <dbReference type="PROSITE" id="PS51195"/>
    </source>
</evidence>
<dbReference type="CDD" id="cd00268">
    <property type="entry name" value="DEADc"/>
    <property type="match status" value="1"/>
</dbReference>
<evidence type="ECO:0000256" key="1">
    <source>
        <dbReference type="ARBA" id="ARBA00022741"/>
    </source>
</evidence>